<evidence type="ECO:0000256" key="1">
    <source>
        <dbReference type="SAM" id="MobiDB-lite"/>
    </source>
</evidence>
<reference evidence="2" key="1">
    <citation type="submission" date="2019-10" db="EMBL/GenBank/DDBJ databases">
        <title>Conservation and host-specific expression of non-tandemly repeated heterogenous ribosome RNA gene in arbuscular mycorrhizal fungi.</title>
        <authorList>
            <person name="Maeda T."/>
            <person name="Kobayashi Y."/>
            <person name="Nakagawa T."/>
            <person name="Ezawa T."/>
            <person name="Yamaguchi K."/>
            <person name="Bino T."/>
            <person name="Nishimoto Y."/>
            <person name="Shigenobu S."/>
            <person name="Kawaguchi M."/>
        </authorList>
    </citation>
    <scope>NUCLEOTIDE SEQUENCE</scope>
    <source>
        <strain evidence="2">HR1</strain>
    </source>
</reference>
<name>A0A8H3M3M3_9GLOM</name>
<sequence length="168" mass="19198">MKLEQDHGQIHDIGQAKNTATRVNTNTETLENKKRMLSWTRHTSKRILCPVLAMSEKMDRLIQEMSLSTGEKISDTSNHMNKIFETARSQNSTNTISSVTISSGARIDKAKNIRSYSANEISKLTNDEIQKIIDHFTEMPNMDFTDDLEGAEEREEVVRVEEEYLASF</sequence>
<accession>A0A8H3M3M3</accession>
<dbReference type="AlphaFoldDB" id="A0A8H3M3M3"/>
<gene>
    <name evidence="2" type="ORF">RCL2_002401300</name>
</gene>
<protein>
    <submittedName>
        <fullName evidence="2">Uncharacterized protein</fullName>
    </submittedName>
</protein>
<dbReference type="EMBL" id="BLAL01000259">
    <property type="protein sequence ID" value="GES97420.1"/>
    <property type="molecule type" value="Genomic_DNA"/>
</dbReference>
<evidence type="ECO:0000313" key="3">
    <source>
        <dbReference type="Proteomes" id="UP000615446"/>
    </source>
</evidence>
<proteinExistence type="predicted"/>
<dbReference type="OrthoDB" id="2447391at2759"/>
<feature type="region of interest" description="Disordered" evidence="1">
    <location>
        <begin position="1"/>
        <end position="20"/>
    </location>
</feature>
<evidence type="ECO:0000313" key="2">
    <source>
        <dbReference type="EMBL" id="GES97420.1"/>
    </source>
</evidence>
<organism evidence="2 3">
    <name type="scientific">Rhizophagus clarus</name>
    <dbReference type="NCBI Taxonomy" id="94130"/>
    <lineage>
        <taxon>Eukaryota</taxon>
        <taxon>Fungi</taxon>
        <taxon>Fungi incertae sedis</taxon>
        <taxon>Mucoromycota</taxon>
        <taxon>Glomeromycotina</taxon>
        <taxon>Glomeromycetes</taxon>
        <taxon>Glomerales</taxon>
        <taxon>Glomeraceae</taxon>
        <taxon>Rhizophagus</taxon>
    </lineage>
</organism>
<comment type="caution">
    <text evidence="2">The sequence shown here is derived from an EMBL/GenBank/DDBJ whole genome shotgun (WGS) entry which is preliminary data.</text>
</comment>
<dbReference type="Proteomes" id="UP000615446">
    <property type="component" value="Unassembled WGS sequence"/>
</dbReference>
<feature type="compositionally biased region" description="Basic and acidic residues" evidence="1">
    <location>
        <begin position="1"/>
        <end position="10"/>
    </location>
</feature>